<protein>
    <recommendedName>
        <fullName evidence="4">SGNH hydrolase-type esterase domain-containing protein</fullName>
    </recommendedName>
</protein>
<keyword evidence="1" id="KW-0175">Coiled coil</keyword>
<dbReference type="Gene3D" id="3.40.50.1110">
    <property type="entry name" value="SGNH hydrolase"/>
    <property type="match status" value="1"/>
</dbReference>
<accession>A0A1F5VNL1</accession>
<evidence type="ECO:0000313" key="2">
    <source>
        <dbReference type="EMBL" id="OGF64878.1"/>
    </source>
</evidence>
<proteinExistence type="predicted"/>
<evidence type="ECO:0000256" key="1">
    <source>
        <dbReference type="SAM" id="Coils"/>
    </source>
</evidence>
<organism evidence="2 3">
    <name type="scientific">Candidatus Fischerbacteria bacterium RBG_13_37_8</name>
    <dbReference type="NCBI Taxonomy" id="1817863"/>
    <lineage>
        <taxon>Bacteria</taxon>
        <taxon>Candidatus Fischeribacteriota</taxon>
    </lineage>
</organism>
<dbReference type="EMBL" id="MFGW01000127">
    <property type="protein sequence ID" value="OGF64878.1"/>
    <property type="molecule type" value="Genomic_DNA"/>
</dbReference>
<gene>
    <name evidence="2" type="ORF">A2Y62_13215</name>
</gene>
<reference evidence="2 3" key="1">
    <citation type="journal article" date="2016" name="Nat. Commun.">
        <title>Thousands of microbial genomes shed light on interconnected biogeochemical processes in an aquifer system.</title>
        <authorList>
            <person name="Anantharaman K."/>
            <person name="Brown C.T."/>
            <person name="Hug L.A."/>
            <person name="Sharon I."/>
            <person name="Castelle C.J."/>
            <person name="Probst A.J."/>
            <person name="Thomas B.C."/>
            <person name="Singh A."/>
            <person name="Wilkins M.J."/>
            <person name="Karaoz U."/>
            <person name="Brodie E.L."/>
            <person name="Williams K.H."/>
            <person name="Hubbard S.S."/>
            <person name="Banfield J.F."/>
        </authorList>
    </citation>
    <scope>NUCLEOTIDE SEQUENCE [LARGE SCALE GENOMIC DNA]</scope>
</reference>
<dbReference type="SUPFAM" id="SSF52266">
    <property type="entry name" value="SGNH hydrolase"/>
    <property type="match status" value="1"/>
</dbReference>
<feature type="coiled-coil region" evidence="1">
    <location>
        <begin position="116"/>
        <end position="143"/>
    </location>
</feature>
<dbReference type="AlphaFoldDB" id="A0A1F5VNL1"/>
<dbReference type="Proteomes" id="UP000178943">
    <property type="component" value="Unassembled WGS sequence"/>
</dbReference>
<evidence type="ECO:0008006" key="4">
    <source>
        <dbReference type="Google" id="ProtNLM"/>
    </source>
</evidence>
<comment type="caution">
    <text evidence="2">The sequence shown here is derived from an EMBL/GenBank/DDBJ whole genome shotgun (WGS) entry which is preliminary data.</text>
</comment>
<name>A0A1F5VNL1_9BACT</name>
<evidence type="ECO:0000313" key="3">
    <source>
        <dbReference type="Proteomes" id="UP000178943"/>
    </source>
</evidence>
<sequence>MKKYAYLVLLLALLLFMPLCKNKSNDDNNNDNNPPPPPQFSHRILMLGRSVMGGWFEHWGNSEHVNRNGYDLYYGQMESPPDIVTTAIQKINQQNVDATWAVFFKFCFVDFYGNSRQDAEYSLNEKKQYLEQIRQEVRTQRNAILIIGNALPETCNNTSQNLIWLHKEYNAWVNQLASSDSRIKVFDQYSVLATAGGCLKQGYAQDPWDAHLTNQAYNALDQQFFPFLNANVQKQVFTTPTGIL</sequence>
<dbReference type="InterPro" id="IPR036514">
    <property type="entry name" value="SGNH_hydro_sf"/>
</dbReference>